<evidence type="ECO:0000313" key="5">
    <source>
        <dbReference type="EMBL" id="CUM83217.1"/>
    </source>
</evidence>
<protein>
    <submittedName>
        <fullName evidence="5">Poly-beta-1,6-N-acetyl-D-glucosamine synthase</fullName>
        <ecNumber evidence="5">2.4.1.-</ecNumber>
    </submittedName>
</protein>
<dbReference type="CDD" id="cd04195">
    <property type="entry name" value="GT2_AmsE_like"/>
    <property type="match status" value="1"/>
</dbReference>
<dbReference type="AlphaFoldDB" id="A0A173RZW1"/>
<dbReference type="EMBL" id="CYXP01000001">
    <property type="protein sequence ID" value="CUM83217.1"/>
    <property type="molecule type" value="Genomic_DNA"/>
</dbReference>
<feature type="domain" description="Glycosyltransferase 2-like" evidence="4">
    <location>
        <begin position="7"/>
        <end position="165"/>
    </location>
</feature>
<evidence type="ECO:0000256" key="3">
    <source>
        <dbReference type="ARBA" id="ARBA00022679"/>
    </source>
</evidence>
<dbReference type="InterPro" id="IPR001173">
    <property type="entry name" value="Glyco_trans_2-like"/>
</dbReference>
<evidence type="ECO:0000256" key="2">
    <source>
        <dbReference type="ARBA" id="ARBA00022676"/>
    </source>
</evidence>
<evidence type="ECO:0000259" key="4">
    <source>
        <dbReference type="Pfam" id="PF00535"/>
    </source>
</evidence>
<keyword evidence="2 5" id="KW-0328">Glycosyltransferase</keyword>
<dbReference type="PANTHER" id="PTHR43685">
    <property type="entry name" value="GLYCOSYLTRANSFERASE"/>
    <property type="match status" value="1"/>
</dbReference>
<evidence type="ECO:0000256" key="1">
    <source>
        <dbReference type="ARBA" id="ARBA00006739"/>
    </source>
</evidence>
<proteinExistence type="inferred from homology"/>
<dbReference type="Gene3D" id="3.90.550.10">
    <property type="entry name" value="Spore Coat Polysaccharide Biosynthesis Protein SpsA, Chain A"/>
    <property type="match status" value="1"/>
</dbReference>
<dbReference type="Pfam" id="PF00535">
    <property type="entry name" value="Glycos_transf_2"/>
    <property type="match status" value="1"/>
</dbReference>
<keyword evidence="3 5" id="KW-0808">Transferase</keyword>
<dbReference type="InterPro" id="IPR050834">
    <property type="entry name" value="Glycosyltransf_2"/>
</dbReference>
<name>A0A173RZW1_PARDI</name>
<comment type="similarity">
    <text evidence="1">Belongs to the glycosyltransferase 2 family.</text>
</comment>
<accession>A0A173RZW1</accession>
<dbReference type="GO" id="GO:0016757">
    <property type="term" value="F:glycosyltransferase activity"/>
    <property type="evidence" value="ECO:0007669"/>
    <property type="project" value="UniProtKB-KW"/>
</dbReference>
<reference evidence="5 6" key="1">
    <citation type="submission" date="2015-09" db="EMBL/GenBank/DDBJ databases">
        <authorList>
            <consortium name="Pathogen Informatics"/>
        </authorList>
    </citation>
    <scope>NUCLEOTIDE SEQUENCE [LARGE SCALE GENOMIC DNA]</scope>
    <source>
        <strain evidence="5 6">2789STDY5608872</strain>
    </source>
</reference>
<dbReference type="EC" id="2.4.1.-" evidence="5"/>
<dbReference type="InterPro" id="IPR029044">
    <property type="entry name" value="Nucleotide-diphossugar_trans"/>
</dbReference>
<organism evidence="5 6">
    <name type="scientific">Parabacteroides distasonis</name>
    <dbReference type="NCBI Taxonomy" id="823"/>
    <lineage>
        <taxon>Bacteria</taxon>
        <taxon>Pseudomonadati</taxon>
        <taxon>Bacteroidota</taxon>
        <taxon>Bacteroidia</taxon>
        <taxon>Bacteroidales</taxon>
        <taxon>Tannerellaceae</taxon>
        <taxon>Parabacteroides</taxon>
    </lineage>
</organism>
<gene>
    <name evidence="5" type="primary">icaA_1</name>
    <name evidence="5" type="ORF">ERS852429_00790</name>
</gene>
<sequence>MQSFSVLLSLYHKESPLFLRQSLTSIFTQTLLPIEVVLVEDGPLTDELYAVIKEFTSRHPELKVISLPTNQGLGKALNEGLKHCSYDLVARMDTDDIAKPNRFEKQLAIFREHPEIDVVGAWIDEFEGEVSNVLSMRKVPEQHENILRFAKGRCPVNHPVVMFRKSAVLKAGGYKHFPLFEDYYLWVRMLMDGARFYNIQESLLFFRFSPDMFRRRGGWRYAVTEVRLQTLFYKMGFIGFFSLLKNVCIRLVTRLLPNGLRSLFYKRLIRG</sequence>
<dbReference type="PANTHER" id="PTHR43685:SF5">
    <property type="entry name" value="GLYCOSYLTRANSFERASE EPSE-RELATED"/>
    <property type="match status" value="1"/>
</dbReference>
<dbReference type="RefSeq" id="WP_057318811.1">
    <property type="nucleotide sequence ID" value="NZ_CYXP01000001.1"/>
</dbReference>
<dbReference type="Proteomes" id="UP000095591">
    <property type="component" value="Unassembled WGS sequence"/>
</dbReference>
<evidence type="ECO:0000313" key="6">
    <source>
        <dbReference type="Proteomes" id="UP000095591"/>
    </source>
</evidence>
<dbReference type="SUPFAM" id="SSF53448">
    <property type="entry name" value="Nucleotide-diphospho-sugar transferases"/>
    <property type="match status" value="1"/>
</dbReference>